<dbReference type="GO" id="GO:0007059">
    <property type="term" value="P:chromosome segregation"/>
    <property type="evidence" value="ECO:0007669"/>
    <property type="project" value="TreeGrafter"/>
</dbReference>
<protein>
    <submittedName>
        <fullName evidence="3">Chromosome partitioning protein, ParB family</fullName>
    </submittedName>
</protein>
<keyword evidence="5" id="KW-1185">Reference proteome</keyword>
<organism evidence="2 4">
    <name type="scientific">Rhizobium tibeticum</name>
    <dbReference type="NCBI Taxonomy" id="501024"/>
    <lineage>
        <taxon>Bacteria</taxon>
        <taxon>Pseudomonadati</taxon>
        <taxon>Pseudomonadota</taxon>
        <taxon>Alphaproteobacteria</taxon>
        <taxon>Hyphomicrobiales</taxon>
        <taxon>Rhizobiaceae</taxon>
        <taxon>Rhizobium/Agrobacterium group</taxon>
        <taxon>Rhizobium</taxon>
    </lineage>
</organism>
<dbReference type="Gene3D" id="1.10.10.2830">
    <property type="match status" value="1"/>
</dbReference>
<feature type="compositionally biased region" description="Polar residues" evidence="1">
    <location>
        <begin position="440"/>
        <end position="454"/>
    </location>
</feature>
<reference evidence="3 5" key="2">
    <citation type="submission" date="2016-10" db="EMBL/GenBank/DDBJ databases">
        <authorList>
            <person name="Varghese N."/>
            <person name="Submissions S."/>
        </authorList>
    </citation>
    <scope>NUCLEOTIDE SEQUENCE [LARGE SCALE GENOMIC DNA]</scope>
    <source>
        <strain evidence="3 5">CGMCC 1.7071</strain>
    </source>
</reference>
<dbReference type="RefSeq" id="WP_072379684.1">
    <property type="nucleotide sequence ID" value="NZ_FNXB01000037.1"/>
</dbReference>
<dbReference type="EMBL" id="FNXB01000037">
    <property type="protein sequence ID" value="SEI14628.1"/>
    <property type="molecule type" value="Genomic_DNA"/>
</dbReference>
<dbReference type="Proteomes" id="UP000183063">
    <property type="component" value="Unassembled WGS sequence"/>
</dbReference>
<evidence type="ECO:0000313" key="4">
    <source>
        <dbReference type="Proteomes" id="UP000183063"/>
    </source>
</evidence>
<dbReference type="AlphaFoldDB" id="A0A1H8TCG8"/>
<proteinExistence type="predicted"/>
<feature type="region of interest" description="Disordered" evidence="1">
    <location>
        <begin position="282"/>
        <end position="317"/>
    </location>
</feature>
<accession>A0A1H8TCG8</accession>
<evidence type="ECO:0000313" key="3">
    <source>
        <dbReference type="EMBL" id="SEO88173.1"/>
    </source>
</evidence>
<dbReference type="InterPro" id="IPR050336">
    <property type="entry name" value="Chromosome_partition/occlusion"/>
</dbReference>
<dbReference type="SUPFAM" id="SSF109709">
    <property type="entry name" value="KorB DNA-binding domain-like"/>
    <property type="match status" value="1"/>
</dbReference>
<evidence type="ECO:0000313" key="2">
    <source>
        <dbReference type="EMBL" id="SEI14628.1"/>
    </source>
</evidence>
<evidence type="ECO:0000313" key="5">
    <source>
        <dbReference type="Proteomes" id="UP000198939"/>
    </source>
</evidence>
<gene>
    <name evidence="2" type="ORF">RTCCBAU85039_5115</name>
    <name evidence="3" type="ORF">SAMN05216228_102814</name>
</gene>
<evidence type="ECO:0000256" key="1">
    <source>
        <dbReference type="SAM" id="MobiDB-lite"/>
    </source>
</evidence>
<reference evidence="2" key="1">
    <citation type="submission" date="2016-10" db="EMBL/GenBank/DDBJ databases">
        <authorList>
            <person name="de Groot N.N."/>
        </authorList>
    </citation>
    <scope>NUCLEOTIDE SEQUENCE [LARGE SCALE GENOMIC DNA]</scope>
    <source>
        <strain evidence="2">CCBAU85039</strain>
    </source>
</reference>
<dbReference type="GO" id="GO:0005694">
    <property type="term" value="C:chromosome"/>
    <property type="evidence" value="ECO:0007669"/>
    <property type="project" value="TreeGrafter"/>
</dbReference>
<reference evidence="4" key="3">
    <citation type="submission" date="2016-10" db="EMBL/GenBank/DDBJ databases">
        <authorList>
            <person name="Wibberg D."/>
        </authorList>
    </citation>
    <scope>NUCLEOTIDE SEQUENCE [LARGE SCALE GENOMIC DNA]</scope>
</reference>
<dbReference type="PANTHER" id="PTHR33375">
    <property type="entry name" value="CHROMOSOME-PARTITIONING PROTEIN PARB-RELATED"/>
    <property type="match status" value="1"/>
</dbReference>
<sequence>MLHVEEYEAYRAMAEAGKSGDDIAVRFGTTETYVRRRLALARVAPCLLELFRNEEMIFQQLSTFTVSDDHERQVEVWNSLPTWNRDSGSIKAALQAEAVKASDKRIRFIGGIEVYEAASGTVKRDLFDEQNSGYALDVALVEKLVAARLEAEAANLRTEGWNWVECVSAFPAEAHFMPRIYPQTVALSDERQAEVERSEVEYAELAELIEEVLPTMTPNRAPRRRGGVADDDAEPRAEAIQAKLAALADVEEACDPADIAKAGCYVLIDYYGNLSVERGFVRPEPVTEGQDEAVGGESGEGGKGDGRTSPQDEKQPAPSFTLSAALTQELTAQKTAAIRAALAHDHDVALAAVVHAMLASLFNSYGSTEETCLEVKVTSENLETSIKNPARASRLWTTSRRTTVTPCLAILSISGIGALSSRPQRFSTCSPMPPQDRSTRCNLVTTSGKSSEPTPTGWRERSSST</sequence>
<dbReference type="EMBL" id="FOCV01000028">
    <property type="protein sequence ID" value="SEO88173.1"/>
    <property type="molecule type" value="Genomic_DNA"/>
</dbReference>
<feature type="compositionally biased region" description="Basic and acidic residues" evidence="1">
    <location>
        <begin position="300"/>
        <end position="315"/>
    </location>
</feature>
<dbReference type="STRING" id="501024.RTCCBAU85039_5115"/>
<dbReference type="PANTHER" id="PTHR33375:SF7">
    <property type="entry name" value="CHROMOSOME 2-PARTITIONING PROTEIN PARB-RELATED"/>
    <property type="match status" value="1"/>
</dbReference>
<feature type="region of interest" description="Disordered" evidence="1">
    <location>
        <begin position="424"/>
        <end position="465"/>
    </location>
</feature>
<name>A0A1H8TCG8_9HYPH</name>
<dbReference type="Proteomes" id="UP000198939">
    <property type="component" value="Unassembled WGS sequence"/>
</dbReference>